<evidence type="ECO:0000256" key="3">
    <source>
        <dbReference type="ARBA" id="ARBA00023004"/>
    </source>
</evidence>
<dbReference type="PIRSF" id="PIRSF004869">
    <property type="entry name" value="PflX_prd"/>
    <property type="match status" value="1"/>
</dbReference>
<dbReference type="PANTHER" id="PTHR43075:SF1">
    <property type="entry name" value="FORMATE LYASE ACTIVATING ENZYME, PUTATIVE (AFU_ORTHOLOGUE AFUA_2G15630)-RELATED"/>
    <property type="match status" value="1"/>
</dbReference>
<dbReference type="PANTHER" id="PTHR43075">
    <property type="entry name" value="FORMATE LYASE ACTIVATING ENZYME, PUTATIVE (AFU_ORTHOLOGUE AFUA_2G15630)-RELATED"/>
    <property type="match status" value="1"/>
</dbReference>
<evidence type="ECO:0000256" key="1">
    <source>
        <dbReference type="ARBA" id="ARBA00022691"/>
    </source>
</evidence>
<dbReference type="EMBL" id="FMXA01000003">
    <property type="protein sequence ID" value="SDA37441.1"/>
    <property type="molecule type" value="Genomic_DNA"/>
</dbReference>
<dbReference type="STRING" id="209880.SAMN02910343_00110"/>
<dbReference type="SFLD" id="SFLDS00029">
    <property type="entry name" value="Radical_SAM"/>
    <property type="match status" value="1"/>
</dbReference>
<evidence type="ECO:0000256" key="2">
    <source>
        <dbReference type="ARBA" id="ARBA00022723"/>
    </source>
</evidence>
<feature type="binding site" evidence="5">
    <location>
        <position position="67"/>
    </location>
    <ligand>
        <name>[4Fe-4S] cluster</name>
        <dbReference type="ChEBI" id="CHEBI:49883"/>
        <note>4Fe-4S-S-AdoMet</note>
    </ligand>
</feature>
<dbReference type="InterPro" id="IPR016431">
    <property type="entry name" value="Pyrv-formate_lyase-activ_prd"/>
</dbReference>
<dbReference type="InterPro" id="IPR058240">
    <property type="entry name" value="rSAM_sf"/>
</dbReference>
<feature type="binding site" evidence="5">
    <location>
        <position position="70"/>
    </location>
    <ligand>
        <name>[4Fe-4S] cluster</name>
        <dbReference type="ChEBI" id="CHEBI:49883"/>
        <note>4Fe-4S-S-AdoMet</note>
    </ligand>
</feature>
<reference evidence="6 7" key="1">
    <citation type="submission" date="2016-10" db="EMBL/GenBank/DDBJ databases">
        <authorList>
            <person name="de Groot N.N."/>
        </authorList>
    </citation>
    <scope>NUCLEOTIDE SEQUENCE [LARGE SCALE GENOMIC DNA]</scope>
    <source>
        <strain evidence="6 7">DSM 15230</strain>
    </source>
</reference>
<evidence type="ECO:0000256" key="5">
    <source>
        <dbReference type="PIRSR" id="PIRSR004869-50"/>
    </source>
</evidence>
<keyword evidence="1 5" id="KW-0949">S-adenosyl-L-methionine</keyword>
<dbReference type="Proteomes" id="UP000199689">
    <property type="component" value="Unassembled WGS sequence"/>
</dbReference>
<dbReference type="GO" id="GO:0046872">
    <property type="term" value="F:metal ion binding"/>
    <property type="evidence" value="ECO:0007669"/>
    <property type="project" value="UniProtKB-KW"/>
</dbReference>
<name>A0A1G5UUZ1_9FIRM</name>
<evidence type="ECO:0000313" key="6">
    <source>
        <dbReference type="EMBL" id="SDA37441.1"/>
    </source>
</evidence>
<keyword evidence="6" id="KW-0456">Lyase</keyword>
<dbReference type="Gene3D" id="3.20.20.70">
    <property type="entry name" value="Aldolase class I"/>
    <property type="match status" value="1"/>
</dbReference>
<dbReference type="GO" id="GO:0051536">
    <property type="term" value="F:iron-sulfur cluster binding"/>
    <property type="evidence" value="ECO:0007669"/>
    <property type="project" value="UniProtKB-KW"/>
</dbReference>
<organism evidence="6 7">
    <name type="scientific">Allisonella histaminiformans</name>
    <dbReference type="NCBI Taxonomy" id="209880"/>
    <lineage>
        <taxon>Bacteria</taxon>
        <taxon>Bacillati</taxon>
        <taxon>Bacillota</taxon>
        <taxon>Negativicutes</taxon>
        <taxon>Veillonellales</taxon>
        <taxon>Veillonellaceae</taxon>
        <taxon>Allisonella</taxon>
    </lineage>
</organism>
<dbReference type="SFLD" id="SFLDG01099">
    <property type="entry name" value="Uncharacterised_Radical_SAM_Su"/>
    <property type="match status" value="1"/>
</dbReference>
<proteinExistence type="predicted"/>
<dbReference type="AlphaFoldDB" id="A0A1G5UUZ1"/>
<feature type="binding site" evidence="5">
    <location>
        <position position="63"/>
    </location>
    <ligand>
        <name>[4Fe-4S] cluster</name>
        <dbReference type="ChEBI" id="CHEBI:49883"/>
        <note>4Fe-4S-S-AdoMet</note>
    </ligand>
</feature>
<evidence type="ECO:0000256" key="4">
    <source>
        <dbReference type="ARBA" id="ARBA00023014"/>
    </source>
</evidence>
<accession>A0A1G5UUZ1</accession>
<dbReference type="InterPro" id="IPR040085">
    <property type="entry name" value="MJ0674-like"/>
</dbReference>
<dbReference type="InterPro" id="IPR013785">
    <property type="entry name" value="Aldolase_TIM"/>
</dbReference>
<keyword evidence="7" id="KW-1185">Reference proteome</keyword>
<protein>
    <submittedName>
        <fullName evidence="6">Putative pyruvate formate lyase activating enzyme</fullName>
    </submittedName>
</protein>
<dbReference type="RefSeq" id="WP_091362725.1">
    <property type="nucleotide sequence ID" value="NZ_FMXA01000003.1"/>
</dbReference>
<dbReference type="InterPro" id="IPR007197">
    <property type="entry name" value="rSAM"/>
</dbReference>
<evidence type="ECO:0000313" key="7">
    <source>
        <dbReference type="Proteomes" id="UP000199689"/>
    </source>
</evidence>
<keyword evidence="6" id="KW-0670">Pyruvate</keyword>
<sequence>MSFCNVCPRSCKVDRKQSIHEKGRAGYCRSGMLPIVSRAALHHWEEPCISGTRGAGTVFFAGCNLSCVYCQNYEISELMHGEEISVERLRQIYFELIAQGAHNIDLVTPTHFTHAIFQSLREPLPVPVVYNCGGYESVHTVAFLRKKIQCWLPDLKYSLREPAARYSDAPDYFEKATAAIEQMYRQTGPYEIGSDGILKKGVLIRHLILPGNLENTKGVLRYVAETFAPGQVLFSLMRQYVPWGRAAEFPEINRRLTEEEYNEAEACMEELGIVDGYTQEADSSDAVYIPAFNGAGVREPSKEEF</sequence>
<dbReference type="GeneID" id="87755166"/>
<dbReference type="GO" id="GO:0016829">
    <property type="term" value="F:lyase activity"/>
    <property type="evidence" value="ECO:0007669"/>
    <property type="project" value="UniProtKB-KW"/>
</dbReference>
<dbReference type="SUPFAM" id="SSF102114">
    <property type="entry name" value="Radical SAM enzymes"/>
    <property type="match status" value="1"/>
</dbReference>
<keyword evidence="2 5" id="KW-0479">Metal-binding</keyword>
<dbReference type="OrthoDB" id="9781783at2"/>
<dbReference type="Pfam" id="PF13353">
    <property type="entry name" value="Fer4_12"/>
    <property type="match status" value="1"/>
</dbReference>
<keyword evidence="4 5" id="KW-0411">Iron-sulfur</keyword>
<gene>
    <name evidence="6" type="ORF">SAMN02910343_00110</name>
</gene>
<keyword evidence="3 5" id="KW-0408">Iron</keyword>
<comment type="cofactor">
    <cofactor evidence="5">
        <name>[4Fe-4S] cluster</name>
        <dbReference type="ChEBI" id="CHEBI:49883"/>
    </cofactor>
    <text evidence="5">Binds 1 [4Fe-4S] cluster. The cluster is coordinated with 3 cysteines and an exchangeable S-adenosyl-L-methionine.</text>
</comment>